<proteinExistence type="predicted"/>
<dbReference type="AlphaFoldDB" id="A0A5B6X7Y1"/>
<keyword evidence="2" id="KW-1185">Reference proteome</keyword>
<evidence type="ECO:0000313" key="2">
    <source>
        <dbReference type="Proteomes" id="UP000325315"/>
    </source>
</evidence>
<dbReference type="EMBL" id="SMMG02000001">
    <property type="protein sequence ID" value="KAA3489067.1"/>
    <property type="molecule type" value="Genomic_DNA"/>
</dbReference>
<dbReference type="Proteomes" id="UP000325315">
    <property type="component" value="Unassembled WGS sequence"/>
</dbReference>
<protein>
    <submittedName>
        <fullName evidence="1">Transcription factor bHLH112-like protein</fullName>
    </submittedName>
</protein>
<comment type="caution">
    <text evidence="1">The sequence shown here is derived from an EMBL/GenBank/DDBJ whole genome shotgun (WGS) entry which is preliminary data.</text>
</comment>
<sequence length="91" mass="9695">MAEEFHAGICGETWWDSSKAMFMGCSSPCSTGLAADMGSFGWSADMVDIKARSSCEESKDSLAFPLGAQQVGVMGEVKATIQFFKKVLTLG</sequence>
<reference evidence="2" key="1">
    <citation type="journal article" date="2019" name="Plant Biotechnol. J.">
        <title>Genome sequencing of the Australian wild diploid species Gossypium australe highlights disease resistance and delayed gland morphogenesis.</title>
        <authorList>
            <person name="Cai Y."/>
            <person name="Cai X."/>
            <person name="Wang Q."/>
            <person name="Wang P."/>
            <person name="Zhang Y."/>
            <person name="Cai C."/>
            <person name="Xu Y."/>
            <person name="Wang K."/>
            <person name="Zhou Z."/>
            <person name="Wang C."/>
            <person name="Geng S."/>
            <person name="Li B."/>
            <person name="Dong Q."/>
            <person name="Hou Y."/>
            <person name="Wang H."/>
            <person name="Ai P."/>
            <person name="Liu Z."/>
            <person name="Yi F."/>
            <person name="Sun M."/>
            <person name="An G."/>
            <person name="Cheng J."/>
            <person name="Zhang Y."/>
            <person name="Shi Q."/>
            <person name="Xie Y."/>
            <person name="Shi X."/>
            <person name="Chang Y."/>
            <person name="Huang F."/>
            <person name="Chen Y."/>
            <person name="Hong S."/>
            <person name="Mi L."/>
            <person name="Sun Q."/>
            <person name="Zhang L."/>
            <person name="Zhou B."/>
            <person name="Peng R."/>
            <person name="Zhang X."/>
            <person name="Liu F."/>
        </authorList>
    </citation>
    <scope>NUCLEOTIDE SEQUENCE [LARGE SCALE GENOMIC DNA]</scope>
    <source>
        <strain evidence="2">cv. PA1801</strain>
    </source>
</reference>
<evidence type="ECO:0000313" key="1">
    <source>
        <dbReference type="EMBL" id="KAA3489067.1"/>
    </source>
</evidence>
<organism evidence="1 2">
    <name type="scientific">Gossypium australe</name>
    <dbReference type="NCBI Taxonomy" id="47621"/>
    <lineage>
        <taxon>Eukaryota</taxon>
        <taxon>Viridiplantae</taxon>
        <taxon>Streptophyta</taxon>
        <taxon>Embryophyta</taxon>
        <taxon>Tracheophyta</taxon>
        <taxon>Spermatophyta</taxon>
        <taxon>Magnoliopsida</taxon>
        <taxon>eudicotyledons</taxon>
        <taxon>Gunneridae</taxon>
        <taxon>Pentapetalae</taxon>
        <taxon>rosids</taxon>
        <taxon>malvids</taxon>
        <taxon>Malvales</taxon>
        <taxon>Malvaceae</taxon>
        <taxon>Malvoideae</taxon>
        <taxon>Gossypium</taxon>
    </lineage>
</organism>
<accession>A0A5B6X7Y1</accession>
<name>A0A5B6X7Y1_9ROSI</name>
<gene>
    <name evidence="1" type="ORF">EPI10_032745</name>
</gene>
<dbReference type="OrthoDB" id="10458104at2759"/>